<dbReference type="OrthoDB" id="7060041at2"/>
<comment type="similarity">
    <text evidence="1">Belongs to the thioesterase PaaI family.</text>
</comment>
<dbReference type="AlphaFoldDB" id="A0A323URC3"/>
<evidence type="ECO:0000313" key="6">
    <source>
        <dbReference type="Proteomes" id="UP000248259"/>
    </source>
</evidence>
<dbReference type="Gene3D" id="3.10.129.10">
    <property type="entry name" value="Hotdog Thioesterase"/>
    <property type="match status" value="1"/>
</dbReference>
<dbReference type="GO" id="GO:0047617">
    <property type="term" value="F:fatty acyl-CoA hydrolase activity"/>
    <property type="evidence" value="ECO:0007669"/>
    <property type="project" value="InterPro"/>
</dbReference>
<evidence type="ECO:0000256" key="2">
    <source>
        <dbReference type="ARBA" id="ARBA00022801"/>
    </source>
</evidence>
<dbReference type="SUPFAM" id="SSF54637">
    <property type="entry name" value="Thioesterase/thiol ester dehydrase-isomerase"/>
    <property type="match status" value="1"/>
</dbReference>
<evidence type="ECO:0000256" key="1">
    <source>
        <dbReference type="ARBA" id="ARBA00008324"/>
    </source>
</evidence>
<evidence type="ECO:0000313" key="5">
    <source>
        <dbReference type="EMBL" id="PZA14210.1"/>
    </source>
</evidence>
<dbReference type="PANTHER" id="PTHR21660">
    <property type="entry name" value="THIOESTERASE SUPERFAMILY MEMBER-RELATED"/>
    <property type="match status" value="1"/>
</dbReference>
<name>A0A323URC3_9RHOO</name>
<dbReference type="InterPro" id="IPR029069">
    <property type="entry name" value="HotDog_dom_sf"/>
</dbReference>
<feature type="chain" id="PRO_5016400713" description="Thioesterase domain-containing protein" evidence="3">
    <location>
        <begin position="33"/>
        <end position="209"/>
    </location>
</feature>
<reference evidence="5 6" key="1">
    <citation type="submission" date="2018-06" db="EMBL/GenBank/DDBJ databases">
        <title>Azoarcus communis strain SWub3 genome.</title>
        <authorList>
            <person name="Zorraquino Salvo V."/>
            <person name="Toubiana D."/>
            <person name="Blumwald E."/>
        </authorList>
    </citation>
    <scope>NUCLEOTIDE SEQUENCE [LARGE SCALE GENOMIC DNA]</scope>
    <source>
        <strain evidence="5 6">SWub3</strain>
    </source>
</reference>
<dbReference type="PANTHER" id="PTHR21660:SF1">
    <property type="entry name" value="ACYL-COENZYME A THIOESTERASE 13"/>
    <property type="match status" value="1"/>
</dbReference>
<keyword evidence="2" id="KW-0378">Hydrolase</keyword>
<proteinExistence type="inferred from homology"/>
<dbReference type="EMBL" id="QKOE01000082">
    <property type="protein sequence ID" value="PZA14210.1"/>
    <property type="molecule type" value="Genomic_DNA"/>
</dbReference>
<dbReference type="CDD" id="cd03443">
    <property type="entry name" value="PaaI_thioesterase"/>
    <property type="match status" value="1"/>
</dbReference>
<dbReference type="Pfam" id="PF03061">
    <property type="entry name" value="4HBT"/>
    <property type="match status" value="1"/>
</dbReference>
<evidence type="ECO:0000256" key="3">
    <source>
        <dbReference type="SAM" id="SignalP"/>
    </source>
</evidence>
<comment type="caution">
    <text evidence="5">The sequence shown here is derived from an EMBL/GenBank/DDBJ whole genome shotgun (WGS) entry which is preliminary data.</text>
</comment>
<keyword evidence="6" id="KW-1185">Reference proteome</keyword>
<evidence type="ECO:0000259" key="4">
    <source>
        <dbReference type="Pfam" id="PF03061"/>
    </source>
</evidence>
<keyword evidence="3" id="KW-0732">Signal</keyword>
<organism evidence="5 6">
    <name type="scientific">Parazoarcus communis SWub3 = DSM 12120</name>
    <dbReference type="NCBI Taxonomy" id="1121029"/>
    <lineage>
        <taxon>Bacteria</taxon>
        <taxon>Pseudomonadati</taxon>
        <taxon>Pseudomonadota</taxon>
        <taxon>Betaproteobacteria</taxon>
        <taxon>Rhodocyclales</taxon>
        <taxon>Zoogloeaceae</taxon>
        <taxon>Parazoarcus</taxon>
    </lineage>
</organism>
<accession>A0A323URC3</accession>
<sequence>MTSTWRMCGVGSMVRATTCWAAWAILPCSARAASFPSGVRVIDDNLPEGFIRIDFDRGLPDPTFNTHIGPLYAKRGEKGTRDEFVMGVRVRPHMCNPTGGMHGGMMMSVADLVGTMGAGTLAGLRKFLPTVSMTFDFVAPARIGDWVEGRAEIVRQTRSLLFSTIYLTVGEEKILRASSIAKIPSGDGPAFGKARLAREEAGAAALPPR</sequence>
<dbReference type="InterPro" id="IPR039298">
    <property type="entry name" value="ACOT13"/>
</dbReference>
<gene>
    <name evidence="5" type="ORF">DNK49_23110</name>
</gene>
<dbReference type="Proteomes" id="UP000248259">
    <property type="component" value="Unassembled WGS sequence"/>
</dbReference>
<dbReference type="InterPro" id="IPR006683">
    <property type="entry name" value="Thioestr_dom"/>
</dbReference>
<protein>
    <recommendedName>
        <fullName evidence="4">Thioesterase domain-containing protein</fullName>
    </recommendedName>
</protein>
<feature type="signal peptide" evidence="3">
    <location>
        <begin position="1"/>
        <end position="32"/>
    </location>
</feature>
<feature type="domain" description="Thioesterase" evidence="4">
    <location>
        <begin position="99"/>
        <end position="165"/>
    </location>
</feature>